<dbReference type="STRING" id="1754190.A0A1Y2BRG3"/>
<dbReference type="EMBL" id="MCOG01000143">
    <property type="protein sequence ID" value="ORY37348.1"/>
    <property type="molecule type" value="Genomic_DNA"/>
</dbReference>
<dbReference type="Proteomes" id="UP000193920">
    <property type="component" value="Unassembled WGS sequence"/>
</dbReference>
<protein>
    <recommendedName>
        <fullName evidence="3">Myb-like domain-containing protein</fullName>
    </recommendedName>
</protein>
<dbReference type="SUPFAM" id="SSF46689">
    <property type="entry name" value="Homeodomain-like"/>
    <property type="match status" value="1"/>
</dbReference>
<name>A0A1Y2BRG3_9FUNG</name>
<organism evidence="1 2">
    <name type="scientific">Neocallimastix californiae</name>
    <dbReference type="NCBI Taxonomy" id="1754190"/>
    <lineage>
        <taxon>Eukaryota</taxon>
        <taxon>Fungi</taxon>
        <taxon>Fungi incertae sedis</taxon>
        <taxon>Chytridiomycota</taxon>
        <taxon>Chytridiomycota incertae sedis</taxon>
        <taxon>Neocallimastigomycetes</taxon>
        <taxon>Neocallimastigales</taxon>
        <taxon>Neocallimastigaceae</taxon>
        <taxon>Neocallimastix</taxon>
    </lineage>
</organism>
<proteinExistence type="predicted"/>
<reference evidence="1 2" key="1">
    <citation type="submission" date="2016-08" db="EMBL/GenBank/DDBJ databases">
        <title>A Parts List for Fungal Cellulosomes Revealed by Comparative Genomics.</title>
        <authorList>
            <consortium name="DOE Joint Genome Institute"/>
            <person name="Haitjema C.H."/>
            <person name="Gilmore S.P."/>
            <person name="Henske J.K."/>
            <person name="Solomon K.V."/>
            <person name="De Groot R."/>
            <person name="Kuo A."/>
            <person name="Mondo S.J."/>
            <person name="Salamov A.A."/>
            <person name="Labutti K."/>
            <person name="Zhao Z."/>
            <person name="Chiniquy J."/>
            <person name="Barry K."/>
            <person name="Brewer H.M."/>
            <person name="Purvine S.O."/>
            <person name="Wright A.T."/>
            <person name="Boxma B."/>
            <person name="Van Alen T."/>
            <person name="Hackstein J.H."/>
            <person name="Baker S.E."/>
            <person name="Grigoriev I.V."/>
            <person name="O'Malley M.A."/>
        </authorList>
    </citation>
    <scope>NUCLEOTIDE SEQUENCE [LARGE SCALE GENOMIC DNA]</scope>
    <source>
        <strain evidence="1 2">G1</strain>
    </source>
</reference>
<evidence type="ECO:0000313" key="2">
    <source>
        <dbReference type="Proteomes" id="UP000193920"/>
    </source>
</evidence>
<accession>A0A1Y2BRG3</accession>
<dbReference type="OrthoDB" id="10669243at2759"/>
<keyword evidence="2" id="KW-1185">Reference proteome</keyword>
<dbReference type="InterPro" id="IPR009057">
    <property type="entry name" value="Homeodomain-like_sf"/>
</dbReference>
<sequence length="115" mass="13585">MTSSTSSNEYKWSTYECIVLAQAFLKFGEDHWKDISKILTKTLEPRDGNDIFSQANCQNKFNSLLNEYIKSEEKISSNNNNESYYKYLYVKLIIVLLYIKKYLKSNYSKSKTINY</sequence>
<evidence type="ECO:0008006" key="3">
    <source>
        <dbReference type="Google" id="ProtNLM"/>
    </source>
</evidence>
<evidence type="ECO:0000313" key="1">
    <source>
        <dbReference type="EMBL" id="ORY37348.1"/>
    </source>
</evidence>
<gene>
    <name evidence="1" type="ORF">LY90DRAFT_511282</name>
</gene>
<comment type="caution">
    <text evidence="1">The sequence shown here is derived from an EMBL/GenBank/DDBJ whole genome shotgun (WGS) entry which is preliminary data.</text>
</comment>
<dbReference type="AlphaFoldDB" id="A0A1Y2BRG3"/>